<dbReference type="AlphaFoldDB" id="A0A379TX71"/>
<dbReference type="EMBL" id="UGXH01000003">
    <property type="protein sequence ID" value="SUG55197.1"/>
    <property type="molecule type" value="Genomic_DNA"/>
</dbReference>
<evidence type="ECO:0000313" key="3">
    <source>
        <dbReference type="Proteomes" id="UP000254633"/>
    </source>
</evidence>
<evidence type="ECO:0000313" key="2">
    <source>
        <dbReference type="EMBL" id="SUG55197.1"/>
    </source>
</evidence>
<reference evidence="2 3" key="1">
    <citation type="submission" date="2018-06" db="EMBL/GenBank/DDBJ databases">
        <authorList>
            <consortium name="Pathogen Informatics"/>
            <person name="Doyle S."/>
        </authorList>
    </citation>
    <scope>NUCLEOTIDE SEQUENCE [LARGE SCALE GENOMIC DNA]</scope>
    <source>
        <strain evidence="2 3">NCTC10060</strain>
    </source>
</reference>
<protein>
    <submittedName>
        <fullName evidence="2">Uncharacterized protein</fullName>
    </submittedName>
</protein>
<dbReference type="Proteomes" id="UP000254633">
    <property type="component" value="Unassembled WGS sequence"/>
</dbReference>
<accession>A0A379TX71</accession>
<evidence type="ECO:0000256" key="1">
    <source>
        <dbReference type="SAM" id="Phobius"/>
    </source>
</evidence>
<keyword evidence="1" id="KW-1133">Transmembrane helix</keyword>
<keyword evidence="1" id="KW-0472">Membrane</keyword>
<sequence length="62" mass="7032">MRPRLRRQTGDLIVQVSYLLSIIIDLRHTGTNRDIDLFILIAQILIGGFELVYQPSALPINA</sequence>
<gene>
    <name evidence="2" type="ORF">NCTC10060_02324</name>
</gene>
<name>A0A379TX71_SALDZ</name>
<organism evidence="2 3">
    <name type="scientific">Salmonella diarizonae</name>
    <dbReference type="NCBI Taxonomy" id="59204"/>
    <lineage>
        <taxon>Bacteria</taxon>
        <taxon>Pseudomonadati</taxon>
        <taxon>Pseudomonadota</taxon>
        <taxon>Gammaproteobacteria</taxon>
        <taxon>Enterobacterales</taxon>
        <taxon>Enterobacteriaceae</taxon>
        <taxon>Salmonella</taxon>
    </lineage>
</organism>
<keyword evidence="1" id="KW-0812">Transmembrane</keyword>
<feature type="transmembrane region" description="Helical" evidence="1">
    <location>
        <begin position="35"/>
        <end position="53"/>
    </location>
</feature>
<proteinExistence type="predicted"/>